<comment type="caution">
    <text evidence="2">The sequence shown here is derived from an EMBL/GenBank/DDBJ whole genome shotgun (WGS) entry which is preliminary data.</text>
</comment>
<evidence type="ECO:0000313" key="3">
    <source>
        <dbReference type="Proteomes" id="UP001596099"/>
    </source>
</evidence>
<feature type="transmembrane region" description="Helical" evidence="1">
    <location>
        <begin position="29"/>
        <end position="49"/>
    </location>
</feature>
<dbReference type="AlphaFoldDB" id="A0ABD5RK25"/>
<keyword evidence="1" id="KW-1133">Transmembrane helix</keyword>
<dbReference type="EMBL" id="JBHSQH010000001">
    <property type="protein sequence ID" value="MFC5970942.1"/>
    <property type="molecule type" value="Genomic_DNA"/>
</dbReference>
<keyword evidence="1" id="KW-0812">Transmembrane</keyword>
<name>A0ABD5RK25_9EURY</name>
<accession>A0ABD5RK25</accession>
<gene>
    <name evidence="2" type="ORF">ACFPYI_06310</name>
</gene>
<proteinExistence type="predicted"/>
<dbReference type="Proteomes" id="UP001596099">
    <property type="component" value="Unassembled WGS sequence"/>
</dbReference>
<dbReference type="RefSeq" id="WP_247413856.1">
    <property type="nucleotide sequence ID" value="NZ_JALLGW010000001.1"/>
</dbReference>
<organism evidence="2 3">
    <name type="scientific">Halomarina salina</name>
    <dbReference type="NCBI Taxonomy" id="1872699"/>
    <lineage>
        <taxon>Archaea</taxon>
        <taxon>Methanobacteriati</taxon>
        <taxon>Methanobacteriota</taxon>
        <taxon>Stenosarchaea group</taxon>
        <taxon>Halobacteria</taxon>
        <taxon>Halobacteriales</taxon>
        <taxon>Natronomonadaceae</taxon>
        <taxon>Halomarina</taxon>
    </lineage>
</organism>
<keyword evidence="1" id="KW-0472">Membrane</keyword>
<evidence type="ECO:0000313" key="2">
    <source>
        <dbReference type="EMBL" id="MFC5970942.1"/>
    </source>
</evidence>
<protein>
    <submittedName>
        <fullName evidence="2">Uncharacterized protein</fullName>
    </submittedName>
</protein>
<keyword evidence="3" id="KW-1185">Reference proteome</keyword>
<sequence>MAPPPGVLAPFLALAPLHGGATGGQPHVLVLAVAVVALWGLVAGLVAGIDRLLVAVDGN</sequence>
<evidence type="ECO:0000256" key="1">
    <source>
        <dbReference type="SAM" id="Phobius"/>
    </source>
</evidence>
<reference evidence="2 3" key="1">
    <citation type="journal article" date="2019" name="Int. J. Syst. Evol. Microbiol.">
        <title>The Global Catalogue of Microorganisms (GCM) 10K type strain sequencing project: providing services to taxonomists for standard genome sequencing and annotation.</title>
        <authorList>
            <consortium name="The Broad Institute Genomics Platform"/>
            <consortium name="The Broad Institute Genome Sequencing Center for Infectious Disease"/>
            <person name="Wu L."/>
            <person name="Ma J."/>
        </authorList>
    </citation>
    <scope>NUCLEOTIDE SEQUENCE [LARGE SCALE GENOMIC DNA]</scope>
    <source>
        <strain evidence="2 3">CGMCC 1.12543</strain>
    </source>
</reference>